<dbReference type="AlphaFoldDB" id="A0A7C3WM14"/>
<dbReference type="EMBL" id="DTGA01000036">
    <property type="protein sequence ID" value="HGB30527.1"/>
    <property type="molecule type" value="Genomic_DNA"/>
</dbReference>
<protein>
    <submittedName>
        <fullName evidence="1">Uncharacterized protein</fullName>
    </submittedName>
</protein>
<evidence type="ECO:0000313" key="1">
    <source>
        <dbReference type="EMBL" id="HGB30527.1"/>
    </source>
</evidence>
<gene>
    <name evidence="1" type="ORF">ENV35_01460</name>
</gene>
<organism evidence="1">
    <name type="scientific">Dictyoglomus turgidum</name>
    <dbReference type="NCBI Taxonomy" id="513050"/>
    <lineage>
        <taxon>Bacteria</taxon>
        <taxon>Pseudomonadati</taxon>
        <taxon>Dictyoglomota</taxon>
        <taxon>Dictyoglomia</taxon>
        <taxon>Dictyoglomales</taxon>
        <taxon>Dictyoglomaceae</taxon>
        <taxon>Dictyoglomus</taxon>
    </lineage>
</organism>
<reference evidence="1" key="1">
    <citation type="journal article" date="2020" name="mSystems">
        <title>Genome- and Community-Level Interaction Insights into Carbon Utilization and Element Cycling Functions of Hydrothermarchaeota in Hydrothermal Sediment.</title>
        <authorList>
            <person name="Zhou Z."/>
            <person name="Liu Y."/>
            <person name="Xu W."/>
            <person name="Pan J."/>
            <person name="Luo Z.H."/>
            <person name="Li M."/>
        </authorList>
    </citation>
    <scope>NUCLEOTIDE SEQUENCE [LARGE SCALE GENOMIC DNA]</scope>
    <source>
        <strain evidence="1">SpSt-751</strain>
    </source>
</reference>
<accession>A0A7C3WM14</accession>
<proteinExistence type="predicted"/>
<sequence length="271" mass="31460">MQHCIICPTSYLEDFATKSKYHLILPHVLQSDSKYYEFYRKRIREKDFVILDNSIFELGTSFDANALLDIAEDLQVSVVVAPEAWEDAAETKKMVLDFIELHSSRNCNIPILAMAQGKNVDEIIGSFFFWNNHSKISYIGLPFSLDFEIEGVSDNIKSQTLKRVLNRWYLVDRINRYIRASSQKIVKPTHLMGLSDAVELQRYKGDSYYWIHSNDSSSAYIHGKHCIKYTDRGLPCEKILEKVNFSDSTVLNTEQYNCIVYNIEKILSWVK</sequence>
<name>A0A7C3WM14_9BACT</name>
<comment type="caution">
    <text evidence="1">The sequence shown here is derived from an EMBL/GenBank/DDBJ whole genome shotgun (WGS) entry which is preliminary data.</text>
</comment>